<evidence type="ECO:0000256" key="3">
    <source>
        <dbReference type="ARBA" id="ARBA00023163"/>
    </source>
</evidence>
<dbReference type="Proteomes" id="UP001501081">
    <property type="component" value="Unassembled WGS sequence"/>
</dbReference>
<dbReference type="Pfam" id="PF12833">
    <property type="entry name" value="HTH_18"/>
    <property type="match status" value="1"/>
</dbReference>
<dbReference type="PROSITE" id="PS01124">
    <property type="entry name" value="HTH_ARAC_FAMILY_2"/>
    <property type="match status" value="1"/>
</dbReference>
<dbReference type="InterPro" id="IPR020449">
    <property type="entry name" value="Tscrpt_reg_AraC-type_HTH"/>
</dbReference>
<comment type="caution">
    <text evidence="5">The sequence shown here is derived from an EMBL/GenBank/DDBJ whole genome shotgun (WGS) entry which is preliminary data.</text>
</comment>
<gene>
    <name evidence="5" type="ORF">GCM10022246_16620</name>
</gene>
<protein>
    <recommendedName>
        <fullName evidence="4">HTH araC/xylS-type domain-containing protein</fullName>
    </recommendedName>
</protein>
<name>A0ABP7PEC1_9SPHI</name>
<keyword evidence="6" id="KW-1185">Reference proteome</keyword>
<evidence type="ECO:0000313" key="6">
    <source>
        <dbReference type="Proteomes" id="UP001501081"/>
    </source>
</evidence>
<dbReference type="SMART" id="SM00342">
    <property type="entry name" value="HTH_ARAC"/>
    <property type="match status" value="1"/>
</dbReference>
<keyword evidence="1" id="KW-0805">Transcription regulation</keyword>
<dbReference type="Gene3D" id="1.10.10.60">
    <property type="entry name" value="Homeodomain-like"/>
    <property type="match status" value="1"/>
</dbReference>
<proteinExistence type="predicted"/>
<feature type="domain" description="HTH araC/xylS-type" evidence="4">
    <location>
        <begin position="132"/>
        <end position="230"/>
    </location>
</feature>
<organism evidence="5 6">
    <name type="scientific">Pedobacter ginsengiterrae</name>
    <dbReference type="NCBI Taxonomy" id="871696"/>
    <lineage>
        <taxon>Bacteria</taxon>
        <taxon>Pseudomonadati</taxon>
        <taxon>Bacteroidota</taxon>
        <taxon>Sphingobacteriia</taxon>
        <taxon>Sphingobacteriales</taxon>
        <taxon>Sphingobacteriaceae</taxon>
        <taxon>Pedobacter</taxon>
    </lineage>
</organism>
<dbReference type="SUPFAM" id="SSF46689">
    <property type="entry name" value="Homeodomain-like"/>
    <property type="match status" value="1"/>
</dbReference>
<keyword evidence="2" id="KW-0238">DNA-binding</keyword>
<evidence type="ECO:0000259" key="4">
    <source>
        <dbReference type="PROSITE" id="PS01124"/>
    </source>
</evidence>
<dbReference type="PANTHER" id="PTHR43280">
    <property type="entry name" value="ARAC-FAMILY TRANSCRIPTIONAL REGULATOR"/>
    <property type="match status" value="1"/>
</dbReference>
<keyword evidence="3" id="KW-0804">Transcription</keyword>
<evidence type="ECO:0000256" key="2">
    <source>
        <dbReference type="ARBA" id="ARBA00023125"/>
    </source>
</evidence>
<evidence type="ECO:0000313" key="5">
    <source>
        <dbReference type="EMBL" id="GAA3964108.1"/>
    </source>
</evidence>
<accession>A0ABP7PEC1</accession>
<evidence type="ECO:0000256" key="1">
    <source>
        <dbReference type="ARBA" id="ARBA00023015"/>
    </source>
</evidence>
<reference evidence="6" key="1">
    <citation type="journal article" date="2019" name="Int. J. Syst. Evol. Microbiol.">
        <title>The Global Catalogue of Microorganisms (GCM) 10K type strain sequencing project: providing services to taxonomists for standard genome sequencing and annotation.</title>
        <authorList>
            <consortium name="The Broad Institute Genomics Platform"/>
            <consortium name="The Broad Institute Genome Sequencing Center for Infectious Disease"/>
            <person name="Wu L."/>
            <person name="Ma J."/>
        </authorList>
    </citation>
    <scope>NUCLEOTIDE SEQUENCE [LARGE SCALE GENOMIC DNA]</scope>
    <source>
        <strain evidence="6">JCM 17338</strain>
    </source>
</reference>
<dbReference type="PANTHER" id="PTHR43280:SF32">
    <property type="entry name" value="TRANSCRIPTIONAL REGULATORY PROTEIN"/>
    <property type="match status" value="1"/>
</dbReference>
<dbReference type="InterPro" id="IPR018060">
    <property type="entry name" value="HTH_AraC"/>
</dbReference>
<dbReference type="EMBL" id="BAABAK010000009">
    <property type="protein sequence ID" value="GAA3964108.1"/>
    <property type="molecule type" value="Genomic_DNA"/>
</dbReference>
<dbReference type="PRINTS" id="PR00032">
    <property type="entry name" value="HTHARAC"/>
</dbReference>
<dbReference type="InterPro" id="IPR009057">
    <property type="entry name" value="Homeodomain-like_sf"/>
</dbReference>
<sequence>MEMEVDFKKVRLIDQTLFLSYPGQIHQINSARMEHGWFLAFDPSMLDEQLKNILDQCLSEIILTPLSPEQSTGLCISMDNLFAIYNDPQHMFRQAITQSMVTALIYQLASIYLSMERFSLIRHSARSIEITKAFKQVLRHHLKTIRRASELAEKMNITTSYLNDTVKAVTGFSVTYYIQQEMMREAQRLLYYSSLSVKEIGNTLGFEDEKYFNRLFKKVIGISPGAFRKKATN</sequence>